<dbReference type="NCBIfam" id="TIGR02605">
    <property type="entry name" value="CxxC_CxxC_SSSS"/>
    <property type="match status" value="1"/>
</dbReference>
<evidence type="ECO:0000313" key="2">
    <source>
        <dbReference type="EMBL" id="ABQ26610.1"/>
    </source>
</evidence>
<sequence length="82" mass="9238">MLTNVECPLNLMEQGDTACTLSSGRMIDMPIYEYRCEKCAKNFSVIMHIAEHDKGEMTCPECKGTSVVQQYTAFYAKTSKKS</sequence>
<feature type="domain" description="Putative regulatory protein FmdB zinc ribbon" evidence="1">
    <location>
        <begin position="29"/>
        <end position="72"/>
    </location>
</feature>
<dbReference type="SMART" id="SM00834">
    <property type="entry name" value="CxxC_CXXC_SSSS"/>
    <property type="match status" value="1"/>
</dbReference>
<dbReference type="EMBL" id="CP000698">
    <property type="protein sequence ID" value="ABQ26610.1"/>
    <property type="molecule type" value="Genomic_DNA"/>
</dbReference>
<reference evidence="2 3" key="1">
    <citation type="submission" date="2007-05" db="EMBL/GenBank/DDBJ databases">
        <title>Complete sequence of Geobacter uraniireducens Rf4.</title>
        <authorList>
            <consortium name="US DOE Joint Genome Institute"/>
            <person name="Copeland A."/>
            <person name="Lucas S."/>
            <person name="Lapidus A."/>
            <person name="Barry K."/>
            <person name="Detter J.C."/>
            <person name="Glavina del Rio T."/>
            <person name="Hammon N."/>
            <person name="Israni S."/>
            <person name="Dalin E."/>
            <person name="Tice H."/>
            <person name="Pitluck S."/>
            <person name="Chertkov O."/>
            <person name="Brettin T."/>
            <person name="Bruce D."/>
            <person name="Han C."/>
            <person name="Schmutz J."/>
            <person name="Larimer F."/>
            <person name="Land M."/>
            <person name="Hauser L."/>
            <person name="Kyrpides N."/>
            <person name="Mikhailova N."/>
            <person name="Shelobolina E."/>
            <person name="Aklujkar M."/>
            <person name="Lovley D."/>
            <person name="Richardson P."/>
        </authorList>
    </citation>
    <scope>NUCLEOTIDE SEQUENCE [LARGE SCALE GENOMIC DNA]</scope>
    <source>
        <strain evidence="2 3">Rf4</strain>
    </source>
</reference>
<dbReference type="Gene3D" id="2.20.28.30">
    <property type="entry name" value="RNA polymerase ii, chain L"/>
    <property type="match status" value="1"/>
</dbReference>
<keyword evidence="3" id="KW-1185">Reference proteome</keyword>
<accession>A5G492</accession>
<evidence type="ECO:0000313" key="3">
    <source>
        <dbReference type="Proteomes" id="UP000006695"/>
    </source>
</evidence>
<dbReference type="KEGG" id="gur:Gura_2431"/>
<organism evidence="2 3">
    <name type="scientific">Geotalea uraniireducens (strain Rf4)</name>
    <name type="common">Geobacter uraniireducens</name>
    <dbReference type="NCBI Taxonomy" id="351605"/>
    <lineage>
        <taxon>Bacteria</taxon>
        <taxon>Pseudomonadati</taxon>
        <taxon>Thermodesulfobacteriota</taxon>
        <taxon>Desulfuromonadia</taxon>
        <taxon>Geobacterales</taxon>
        <taxon>Geobacteraceae</taxon>
        <taxon>Geotalea</taxon>
    </lineage>
</organism>
<evidence type="ECO:0000259" key="1">
    <source>
        <dbReference type="SMART" id="SM00834"/>
    </source>
</evidence>
<dbReference type="STRING" id="351605.Gura_2431"/>
<name>A5G492_GEOUR</name>
<dbReference type="InterPro" id="IPR013429">
    <property type="entry name" value="Regulatory_FmdB_Zinc_ribbon"/>
</dbReference>
<protein>
    <submittedName>
        <fullName evidence="2">Putative regulatory protein, FmdB family</fullName>
    </submittedName>
</protein>
<dbReference type="Proteomes" id="UP000006695">
    <property type="component" value="Chromosome"/>
</dbReference>
<gene>
    <name evidence="2" type="ordered locus">Gura_2431</name>
</gene>
<dbReference type="AlphaFoldDB" id="A5G492"/>
<dbReference type="HOGENOM" id="CLU_2553446_0_0_7"/>
<dbReference type="Pfam" id="PF09723">
    <property type="entry name" value="Zn_ribbon_8"/>
    <property type="match status" value="1"/>
</dbReference>
<proteinExistence type="predicted"/>